<gene>
    <name evidence="2" type="ORF">EIM92_09625</name>
</gene>
<sequence>MKTLKTVSLIILSLSLIYLGGCQSSSASKQASSGSRTLAFQKSPLPGGGLAFPHNERIHLSTDQKWIAEEGHLSDLIRLQWTAERAKPAISWADEKGIDKTAIVSHDKANDPEQQDHKHISIETTMSPEGEYKDQLFTRFEIPYDTDVSEIRTHSSNFNVMDGILRVAGEGNRDLQFAKTGENNATTPLWSLRADSSELTGDNAGGNFHVVRYSDEGEALASAIFVNRNDGRVGIGTNEPQSQLDVNGDSLAIRESKTPASSKAPGNKGDIAWDENYIYVCVDKDTWKRTELSSW</sequence>
<dbReference type="Proteomes" id="UP000273145">
    <property type="component" value="Chromosome"/>
</dbReference>
<dbReference type="AlphaFoldDB" id="A0A3S8RU61"/>
<organism evidence="2 3">
    <name type="scientific">Paenibacillus lentus</name>
    <dbReference type="NCBI Taxonomy" id="1338368"/>
    <lineage>
        <taxon>Bacteria</taxon>
        <taxon>Bacillati</taxon>
        <taxon>Bacillota</taxon>
        <taxon>Bacilli</taxon>
        <taxon>Bacillales</taxon>
        <taxon>Paenibacillaceae</taxon>
        <taxon>Paenibacillus</taxon>
    </lineage>
</organism>
<evidence type="ECO:0000313" key="3">
    <source>
        <dbReference type="Proteomes" id="UP000273145"/>
    </source>
</evidence>
<feature type="signal peptide" evidence="1">
    <location>
        <begin position="1"/>
        <end position="27"/>
    </location>
</feature>
<keyword evidence="1" id="KW-0732">Signal</keyword>
<feature type="chain" id="PRO_5019574982" evidence="1">
    <location>
        <begin position="28"/>
        <end position="295"/>
    </location>
</feature>
<dbReference type="RefSeq" id="WP_125082461.1">
    <property type="nucleotide sequence ID" value="NZ_CP034248.1"/>
</dbReference>
<accession>A0A3S8RU61</accession>
<evidence type="ECO:0000256" key="1">
    <source>
        <dbReference type="SAM" id="SignalP"/>
    </source>
</evidence>
<name>A0A3S8RU61_9BACL</name>
<dbReference type="EMBL" id="CP034248">
    <property type="protein sequence ID" value="AZK46400.1"/>
    <property type="molecule type" value="Genomic_DNA"/>
</dbReference>
<dbReference type="KEGG" id="plen:EIM92_09625"/>
<protein>
    <submittedName>
        <fullName evidence="2">Uncharacterized protein</fullName>
    </submittedName>
</protein>
<proteinExistence type="predicted"/>
<reference evidence="2 3" key="1">
    <citation type="submission" date="2018-11" db="EMBL/GenBank/DDBJ databases">
        <title>Genome sequencing of Paenibacillus lentus DSM25539(T).</title>
        <authorList>
            <person name="Kook J.-K."/>
            <person name="Park S.-N."/>
            <person name="Lim Y.K."/>
        </authorList>
    </citation>
    <scope>NUCLEOTIDE SEQUENCE [LARGE SCALE GENOMIC DNA]</scope>
    <source>
        <strain evidence="2 3">DSM 25539</strain>
    </source>
</reference>
<evidence type="ECO:0000313" key="2">
    <source>
        <dbReference type="EMBL" id="AZK46400.1"/>
    </source>
</evidence>
<dbReference type="OrthoDB" id="7262119at2"/>
<keyword evidence="3" id="KW-1185">Reference proteome</keyword>